<gene>
    <name evidence="3" type="ORF">A3Q29_14215</name>
    <name evidence="2" type="ORF">RG298_000701</name>
</gene>
<dbReference type="Gene3D" id="3.10.180.10">
    <property type="entry name" value="2,3-Dihydroxybiphenyl 1,2-Dioxygenase, domain 1"/>
    <property type="match status" value="1"/>
</dbReference>
<reference evidence="3 4" key="1">
    <citation type="submission" date="2016-03" db="EMBL/GenBank/DDBJ databases">
        <title>Genome sequence of Providencia stuartii strain, isolated from the salivary glands of larval Lucilia sericata.</title>
        <authorList>
            <person name="Yuan Y."/>
            <person name="Zhang Y."/>
            <person name="Fu S."/>
            <person name="Crippen T.L."/>
            <person name="Visi D."/>
            <person name="Benbow M.E."/>
            <person name="Allen M."/>
            <person name="Tomberlin J.K."/>
            <person name="Sze S.-H."/>
            <person name="Tarone A.M."/>
        </authorList>
    </citation>
    <scope>NUCLEOTIDE SEQUENCE [LARGE SCALE GENOMIC DNA]</scope>
    <source>
        <strain evidence="3 4">Crippen</strain>
    </source>
</reference>
<sequence length="122" mass="14407">MRFIAIDHVHIYVDDLDEAIQWYKNILSFEITPRFKFWFEQGGPLVINNGDAYLSLFKRTTQNRGNTVAFSVDKTSFLQFKEHLTSCNVPISVIDHEVSLSVYFTDPYDNKYEITTYDYFEL</sequence>
<dbReference type="InterPro" id="IPR004360">
    <property type="entry name" value="Glyas_Fos-R_dOase_dom"/>
</dbReference>
<organism evidence="3 4">
    <name type="scientific">Providencia stuartii</name>
    <dbReference type="NCBI Taxonomy" id="588"/>
    <lineage>
        <taxon>Bacteria</taxon>
        <taxon>Pseudomonadati</taxon>
        <taxon>Pseudomonadota</taxon>
        <taxon>Gammaproteobacteria</taxon>
        <taxon>Enterobacterales</taxon>
        <taxon>Morganellaceae</taxon>
        <taxon>Providencia</taxon>
    </lineage>
</organism>
<evidence type="ECO:0000313" key="3">
    <source>
        <dbReference type="EMBL" id="OHT25451.1"/>
    </source>
</evidence>
<protein>
    <submittedName>
        <fullName evidence="2">VOC family protein</fullName>
    </submittedName>
</protein>
<dbReference type="PROSITE" id="PS51819">
    <property type="entry name" value="VOC"/>
    <property type="match status" value="1"/>
</dbReference>
<dbReference type="InterPro" id="IPR037523">
    <property type="entry name" value="VOC_core"/>
</dbReference>
<keyword evidence="4" id="KW-1185">Reference proteome</keyword>
<comment type="caution">
    <text evidence="3">The sequence shown here is derived from an EMBL/GenBank/DDBJ whole genome shotgun (WGS) entry which is preliminary data.</text>
</comment>
<dbReference type="Pfam" id="PF00903">
    <property type="entry name" value="Glyoxalase"/>
    <property type="match status" value="1"/>
</dbReference>
<name>A0A1S1HVJ9_PROST</name>
<dbReference type="AlphaFoldDB" id="A0A1S1HVJ9"/>
<dbReference type="CDD" id="cd06587">
    <property type="entry name" value="VOC"/>
    <property type="match status" value="1"/>
</dbReference>
<feature type="domain" description="VOC" evidence="1">
    <location>
        <begin position="5"/>
        <end position="117"/>
    </location>
</feature>
<dbReference type="EMBL" id="ABMABF030000002">
    <property type="protein sequence ID" value="EMJ5133027.1"/>
    <property type="molecule type" value="Genomic_DNA"/>
</dbReference>
<dbReference type="RefSeq" id="WP_070925527.1">
    <property type="nucleotide sequence ID" value="NZ_VAUE01000019.1"/>
</dbReference>
<evidence type="ECO:0000313" key="4">
    <source>
        <dbReference type="Proteomes" id="UP000179588"/>
    </source>
</evidence>
<dbReference type="EMBL" id="LVIE01000035">
    <property type="protein sequence ID" value="OHT25451.1"/>
    <property type="molecule type" value="Genomic_DNA"/>
</dbReference>
<dbReference type="InterPro" id="IPR029068">
    <property type="entry name" value="Glyas_Bleomycin-R_OHBP_Dase"/>
</dbReference>
<accession>A0A1S1HVJ9</accession>
<dbReference type="Proteomes" id="UP000179588">
    <property type="component" value="Unassembled WGS sequence"/>
</dbReference>
<proteinExistence type="predicted"/>
<reference evidence="2" key="2">
    <citation type="submission" date="2024-02" db="EMBL/GenBank/DDBJ databases">
        <authorList>
            <consortium name="Clinical and Environmental Microbiology Branch: Whole genome sequencing antimicrobial resistance pathogens in the healthcare setting"/>
        </authorList>
    </citation>
    <scope>NUCLEOTIDE SEQUENCE</scope>
    <source>
        <strain evidence="2">2021GO-0154</strain>
    </source>
</reference>
<dbReference type="OrthoDB" id="9795618at2"/>
<evidence type="ECO:0000313" key="2">
    <source>
        <dbReference type="EMBL" id="EMJ5133027.1"/>
    </source>
</evidence>
<evidence type="ECO:0000259" key="1">
    <source>
        <dbReference type="PROSITE" id="PS51819"/>
    </source>
</evidence>
<dbReference type="SUPFAM" id="SSF54593">
    <property type="entry name" value="Glyoxalase/Bleomycin resistance protein/Dihydroxybiphenyl dioxygenase"/>
    <property type="match status" value="1"/>
</dbReference>